<dbReference type="CDD" id="cd12108">
    <property type="entry name" value="Hr-like"/>
    <property type="match status" value="1"/>
</dbReference>
<comment type="caution">
    <text evidence="3">The sequence shown here is derived from an EMBL/GenBank/DDBJ whole genome shotgun (WGS) entry which is preliminary data.</text>
</comment>
<keyword evidence="1" id="KW-0732">Signal</keyword>
<dbReference type="Pfam" id="PF01814">
    <property type="entry name" value="Hemerythrin"/>
    <property type="match status" value="1"/>
</dbReference>
<dbReference type="PANTHER" id="PTHR38048:SF2">
    <property type="entry name" value="HEMERYTHRIN-LIKE DOMAIN-CONTAINING PROTEIN"/>
    <property type="match status" value="1"/>
</dbReference>
<proteinExistence type="predicted"/>
<dbReference type="Gene3D" id="1.20.120.520">
    <property type="entry name" value="nmb1532 protein domain like"/>
    <property type="match status" value="1"/>
</dbReference>
<feature type="signal peptide" evidence="1">
    <location>
        <begin position="1"/>
        <end position="19"/>
    </location>
</feature>
<evidence type="ECO:0000313" key="4">
    <source>
        <dbReference type="Proteomes" id="UP000037136"/>
    </source>
</evidence>
<dbReference type="InterPro" id="IPR053206">
    <property type="entry name" value="Dimeric_xanthone_biosynth"/>
</dbReference>
<dbReference type="Proteomes" id="UP000037136">
    <property type="component" value="Unassembled WGS sequence"/>
</dbReference>
<reference evidence="3 4" key="1">
    <citation type="journal article" date="2015" name="BMC Genomics">
        <title>Gene expression during zombie ant biting behavior reflects the complexity underlying fungal parasitic behavioral manipulation.</title>
        <authorList>
            <person name="de Bekker C."/>
            <person name="Ohm R.A."/>
            <person name="Loreto R.G."/>
            <person name="Sebastian A."/>
            <person name="Albert I."/>
            <person name="Merrow M."/>
            <person name="Brachmann A."/>
            <person name="Hughes D.P."/>
        </authorList>
    </citation>
    <scope>NUCLEOTIDE SEQUENCE [LARGE SCALE GENOMIC DNA]</scope>
    <source>
        <strain evidence="3 4">SC16a</strain>
    </source>
</reference>
<accession>A0A2A9PN69</accession>
<dbReference type="EMBL" id="LAZP02000017">
    <property type="protein sequence ID" value="PFH62808.1"/>
    <property type="molecule type" value="Genomic_DNA"/>
</dbReference>
<organism evidence="3 4">
    <name type="scientific">Ophiocordyceps unilateralis</name>
    <name type="common">Zombie-ant fungus</name>
    <name type="synonym">Torrubia unilateralis</name>
    <dbReference type="NCBI Taxonomy" id="268505"/>
    <lineage>
        <taxon>Eukaryota</taxon>
        <taxon>Fungi</taxon>
        <taxon>Dikarya</taxon>
        <taxon>Ascomycota</taxon>
        <taxon>Pezizomycotina</taxon>
        <taxon>Sordariomycetes</taxon>
        <taxon>Hypocreomycetidae</taxon>
        <taxon>Hypocreales</taxon>
        <taxon>Ophiocordycipitaceae</taxon>
        <taxon>Ophiocordyceps</taxon>
    </lineage>
</organism>
<name>A0A2A9PN69_OPHUN</name>
<protein>
    <recommendedName>
        <fullName evidence="2">Hemerythrin-like domain-containing protein</fullName>
    </recommendedName>
</protein>
<feature type="domain" description="Hemerythrin-like" evidence="2">
    <location>
        <begin position="68"/>
        <end position="190"/>
    </location>
</feature>
<sequence length="298" mass="33147">MAWLSIIVTALVLCGGALLRQSPLLYETVPPPTDQPWADRPMRLVPTPQFQSAKDDLFTTAATHMALLHNSLIRGYNSIHLQAPYVRDADKADFLAYTRTWLRFIQSHHEDEDEILFPELRSVLGDDSVWGDVPEEHETLVRGLDGFRRYLDSLSNASALTSTALLAVLDELHQPLEHHLHHEVAVMADMATHANVPAANSLQGAVASAMLKAWGKNTVRKAGVADVVPLFLLNADRTAEKGMWQDWPPMPRPVRWAMVNLVGAVHGGRWRFASCDGQGRPRQLYALSSARDGAEREL</sequence>
<dbReference type="InterPro" id="IPR012312">
    <property type="entry name" value="Hemerythrin-like"/>
</dbReference>
<feature type="chain" id="PRO_5013038391" description="Hemerythrin-like domain-containing protein" evidence="1">
    <location>
        <begin position="20"/>
        <end position="298"/>
    </location>
</feature>
<gene>
    <name evidence="3" type="ORF">XA68_11820</name>
</gene>
<evidence type="ECO:0000259" key="2">
    <source>
        <dbReference type="Pfam" id="PF01814"/>
    </source>
</evidence>
<dbReference type="PANTHER" id="PTHR38048">
    <property type="entry name" value="EXPRESSED PROTEIN"/>
    <property type="match status" value="1"/>
</dbReference>
<dbReference type="STRING" id="268505.A0A2A9PN69"/>
<dbReference type="AlphaFoldDB" id="A0A2A9PN69"/>
<keyword evidence="4" id="KW-1185">Reference proteome</keyword>
<evidence type="ECO:0000256" key="1">
    <source>
        <dbReference type="SAM" id="SignalP"/>
    </source>
</evidence>
<evidence type="ECO:0000313" key="3">
    <source>
        <dbReference type="EMBL" id="PFH62808.1"/>
    </source>
</evidence>
<dbReference type="OrthoDB" id="58416at2759"/>
<reference evidence="3 4" key="2">
    <citation type="journal article" date="2017" name="Sci. Rep.">
        <title>Ant-infecting Ophiocordyceps genomes reveal a high diversity of potential behavioral manipulation genes and a possible major role for enterotoxins.</title>
        <authorList>
            <person name="de Bekker C."/>
            <person name="Ohm R.A."/>
            <person name="Evans H.C."/>
            <person name="Brachmann A."/>
            <person name="Hughes D.P."/>
        </authorList>
    </citation>
    <scope>NUCLEOTIDE SEQUENCE [LARGE SCALE GENOMIC DNA]</scope>
    <source>
        <strain evidence="3 4">SC16a</strain>
    </source>
</reference>